<feature type="compositionally biased region" description="Low complexity" evidence="7">
    <location>
        <begin position="20"/>
        <end position="35"/>
    </location>
</feature>
<dbReference type="FunFam" id="3.30.40.10:FF:000004">
    <property type="entry name" value="Jade family PHD finger 2"/>
    <property type="match status" value="1"/>
</dbReference>
<dbReference type="PROSITE" id="PS01359">
    <property type="entry name" value="ZF_PHD_1"/>
    <property type="match status" value="1"/>
</dbReference>
<dbReference type="GO" id="GO:0051865">
    <property type="term" value="P:protein autoubiquitination"/>
    <property type="evidence" value="ECO:0007669"/>
    <property type="project" value="Ensembl"/>
</dbReference>
<evidence type="ECO:0000259" key="8">
    <source>
        <dbReference type="PROSITE" id="PS50016"/>
    </source>
</evidence>
<dbReference type="SMART" id="SM00249">
    <property type="entry name" value="PHD"/>
    <property type="match status" value="2"/>
</dbReference>
<dbReference type="GeneTree" id="ENSGT00940000158570"/>
<dbReference type="InterPro" id="IPR011011">
    <property type="entry name" value="Znf_FYVE_PHD"/>
</dbReference>
<dbReference type="Pfam" id="PF10513">
    <property type="entry name" value="EPL1"/>
    <property type="match status" value="1"/>
</dbReference>
<dbReference type="InterPro" id="IPR034732">
    <property type="entry name" value="EPHD"/>
</dbReference>
<keyword evidence="2" id="KW-0677">Repeat</keyword>
<dbReference type="InterPro" id="IPR019787">
    <property type="entry name" value="Znf_PHD-finger"/>
</dbReference>
<feature type="domain" description="PHD-type" evidence="9">
    <location>
        <begin position="256"/>
        <end position="370"/>
    </location>
</feature>
<organism evidence="10 11">
    <name type="scientific">Monodelphis domestica</name>
    <name type="common">Gray short-tailed opossum</name>
    <dbReference type="NCBI Taxonomy" id="13616"/>
    <lineage>
        <taxon>Eukaryota</taxon>
        <taxon>Metazoa</taxon>
        <taxon>Chordata</taxon>
        <taxon>Craniata</taxon>
        <taxon>Vertebrata</taxon>
        <taxon>Euteleostomi</taxon>
        <taxon>Mammalia</taxon>
        <taxon>Metatheria</taxon>
        <taxon>Didelphimorphia</taxon>
        <taxon>Didelphidae</taxon>
        <taxon>Monodelphis</taxon>
    </lineage>
</organism>
<feature type="region of interest" description="Disordered" evidence="7">
    <location>
        <begin position="370"/>
        <end position="396"/>
    </location>
</feature>
<evidence type="ECO:0000259" key="9">
    <source>
        <dbReference type="PROSITE" id="PS51805"/>
    </source>
</evidence>
<protein>
    <submittedName>
        <fullName evidence="10">Jade family PHD finger 2</fullName>
    </submittedName>
</protein>
<dbReference type="CDD" id="cd15680">
    <property type="entry name" value="PHD_JADE2"/>
    <property type="match status" value="1"/>
</dbReference>
<evidence type="ECO:0000256" key="3">
    <source>
        <dbReference type="ARBA" id="ARBA00022771"/>
    </source>
</evidence>
<dbReference type="STRING" id="13616.ENSMODP00000043628"/>
<dbReference type="InterPro" id="IPR019542">
    <property type="entry name" value="Enhancer_polycomb-like_N"/>
</dbReference>
<feature type="region of interest" description="Disordered" evidence="7">
    <location>
        <begin position="1"/>
        <end position="55"/>
    </location>
</feature>
<dbReference type="InterPro" id="IPR001965">
    <property type="entry name" value="Znf_PHD"/>
</dbReference>
<feature type="region of interest" description="Disordered" evidence="7">
    <location>
        <begin position="643"/>
        <end position="864"/>
    </location>
</feature>
<dbReference type="Pfam" id="PF13831">
    <property type="entry name" value="PHD_2"/>
    <property type="match status" value="1"/>
</dbReference>
<dbReference type="PANTHER" id="PTHR13793:SF84">
    <property type="entry name" value="E3 UBIQUITIN-PROTEIN LIGASE JADE-2"/>
    <property type="match status" value="1"/>
</dbReference>
<reference evidence="10" key="2">
    <citation type="submission" date="2025-08" db="UniProtKB">
        <authorList>
            <consortium name="Ensembl"/>
        </authorList>
    </citation>
    <scope>IDENTIFICATION</scope>
</reference>
<keyword evidence="3 6" id="KW-0863">Zinc-finger</keyword>
<dbReference type="InParanoid" id="A0A5F8G824"/>
<name>A0A5F8G824_MONDO</name>
<evidence type="ECO:0000256" key="5">
    <source>
        <dbReference type="ARBA" id="ARBA00038371"/>
    </source>
</evidence>
<dbReference type="InterPro" id="IPR039548">
    <property type="entry name" value="JADE2_PHD"/>
</dbReference>
<dbReference type="OMA" id="SMASCIT"/>
<feature type="compositionally biased region" description="Basic and acidic residues" evidence="7">
    <location>
        <begin position="530"/>
        <end position="564"/>
    </location>
</feature>
<feature type="compositionally biased region" description="Basic and acidic residues" evidence="7">
    <location>
        <begin position="710"/>
        <end position="722"/>
    </location>
</feature>
<dbReference type="Gene3D" id="3.30.40.10">
    <property type="entry name" value="Zinc/RING finger domain, C3HC4 (zinc finger)"/>
    <property type="match status" value="2"/>
</dbReference>
<dbReference type="GO" id="GO:0006357">
    <property type="term" value="P:regulation of transcription by RNA polymerase II"/>
    <property type="evidence" value="ECO:0000318"/>
    <property type="project" value="GO_Central"/>
</dbReference>
<feature type="compositionally biased region" description="Basic and acidic residues" evidence="7">
    <location>
        <begin position="786"/>
        <end position="795"/>
    </location>
</feature>
<dbReference type="Bgee" id="ENSMODG00000014214">
    <property type="expression patterns" value="Expressed in adult mammalian kidney and 18 other cell types or tissues"/>
</dbReference>
<sequence>MFGVGGTAQMEEKRRKYSISSDNSDTTDSHTTTNSRCSKIPTNKPNWPRQKEKKPSEVFRTDLITAMKIPDSYQLSPDEYYILADPWRQEWEKGVQVPAGTEAIPEPVVRVLPLLEHTPGQISPGSLSGSELSEVARPYSRYDLDEIDAYWLELVNSELKEMEKPELDEMTMERVLEELETLCHQNMNMAIETEEGLGIEYDEDVVCDVCRSPEGEDGNEMVFCDKCNVCVHQACYGILKVPTGSWLCRTCALGVQPRCLLCPKRGGALKPTRSGTKWVHVSCALWIPEVSIGCPEKMEPITKISHIPASRWALSCSLCRECTGTCIQCSMPSCITAFHVTCAFDHSLEMRTILADNDEVKFKSFCLEHSSGAPKPPEEARGLRGEAGSGSESSQAALDLEKVTLRKQKLQQMEEAFYELVKPEEVAENLDLSETLVDFVYQYWKLKRKSNCNKPLLTPKTDEVDNLAQQEQDILYRRLKLFTHLRQDLERVRNLCYMVTRREKMKHSICKLQEQIFHLQMKLIEKDLYREQPGKRSKGKKNDSKWKGRDSRKASPEKKEKMKPGNELVLGQLGLSTSFPIDGTFFNSWLAQSVQITTENMAMSEWSLNNGHHEDNTSELLSEELLQDEETLLSIMMDHSLKSPFKHSDATKKAQGKARPSNKKKNPRDSLGSLLSDHPEDSGQQTTPPDHTPNHDLGNGKAPRGATRIPADRKGASGEVRKTPKRGSSQHSPSPKAHDSTVLAGSRSSPNKDDKETVDTTPLETNTPIQVPGSLGSPKTVVRFRLPKEGKETRKLPNPKPEAMNRPPVGERPKVTLHFDNETDGYFSDAEMSDSDSEPGSGRVQLSQKDSGNEEVVRMSVLAS</sequence>
<reference evidence="10" key="3">
    <citation type="submission" date="2025-09" db="UniProtKB">
        <authorList>
            <consortium name="Ensembl"/>
        </authorList>
    </citation>
    <scope>IDENTIFICATION</scope>
</reference>
<dbReference type="InterPro" id="IPR019786">
    <property type="entry name" value="Zinc_finger_PHD-type_CS"/>
</dbReference>
<dbReference type="GO" id="GO:1990138">
    <property type="term" value="P:neuron projection extension"/>
    <property type="evidence" value="ECO:0007669"/>
    <property type="project" value="Ensembl"/>
</dbReference>
<feature type="compositionally biased region" description="Basic residues" evidence="7">
    <location>
        <begin position="654"/>
        <end position="666"/>
    </location>
</feature>
<keyword evidence="1" id="KW-0479">Metal-binding</keyword>
<dbReference type="Pfam" id="PF13832">
    <property type="entry name" value="zf-HC5HC2H_2"/>
    <property type="match status" value="1"/>
</dbReference>
<evidence type="ECO:0000256" key="4">
    <source>
        <dbReference type="ARBA" id="ARBA00022833"/>
    </source>
</evidence>
<proteinExistence type="inferred from homology"/>
<dbReference type="InterPro" id="IPR050701">
    <property type="entry name" value="Histone_Mod_Regulator"/>
</dbReference>
<dbReference type="GO" id="GO:0005654">
    <property type="term" value="C:nucleoplasm"/>
    <property type="evidence" value="ECO:0007669"/>
    <property type="project" value="Ensembl"/>
</dbReference>
<evidence type="ECO:0000256" key="6">
    <source>
        <dbReference type="PROSITE-ProRule" id="PRU00146"/>
    </source>
</evidence>
<dbReference type="CDD" id="cd15705">
    <property type="entry name" value="ePHD_JADE2"/>
    <property type="match status" value="1"/>
</dbReference>
<feature type="compositionally biased region" description="Polar residues" evidence="7">
    <location>
        <begin position="759"/>
        <end position="769"/>
    </location>
</feature>
<dbReference type="AlphaFoldDB" id="A0A5F8G824"/>
<dbReference type="InterPro" id="IPR039549">
    <property type="entry name" value="JADE2_ePHD"/>
</dbReference>
<comment type="similarity">
    <text evidence="5">Belongs to the JADE family.</text>
</comment>
<dbReference type="PANTHER" id="PTHR13793">
    <property type="entry name" value="PHD FINGER PROTEINS"/>
    <property type="match status" value="1"/>
</dbReference>
<feature type="region of interest" description="Disordered" evidence="7">
    <location>
        <begin position="530"/>
        <end position="565"/>
    </location>
</feature>
<dbReference type="GO" id="GO:0061630">
    <property type="term" value="F:ubiquitin protein ligase activity"/>
    <property type="evidence" value="ECO:0007669"/>
    <property type="project" value="Ensembl"/>
</dbReference>
<evidence type="ECO:0000313" key="10">
    <source>
        <dbReference type="Ensembl" id="ENSMODP00000043628.1"/>
    </source>
</evidence>
<dbReference type="PROSITE" id="PS50016">
    <property type="entry name" value="ZF_PHD_2"/>
    <property type="match status" value="1"/>
</dbReference>
<dbReference type="SUPFAM" id="SSF57903">
    <property type="entry name" value="FYVE/PHD zinc finger"/>
    <property type="match status" value="1"/>
</dbReference>
<keyword evidence="11" id="KW-1185">Reference proteome</keyword>
<dbReference type="GO" id="GO:0008270">
    <property type="term" value="F:zinc ion binding"/>
    <property type="evidence" value="ECO:0007669"/>
    <property type="project" value="UniProtKB-KW"/>
</dbReference>
<reference evidence="10 11" key="1">
    <citation type="journal article" date="2007" name="Nature">
        <title>Genome of the marsupial Monodelphis domestica reveals innovation in non-coding sequences.</title>
        <authorList>
            <person name="Mikkelsen T.S."/>
            <person name="Wakefield M.J."/>
            <person name="Aken B."/>
            <person name="Amemiya C.T."/>
            <person name="Chang J.L."/>
            <person name="Duke S."/>
            <person name="Garber M."/>
            <person name="Gentles A.J."/>
            <person name="Goodstadt L."/>
            <person name="Heger A."/>
            <person name="Jurka J."/>
            <person name="Kamal M."/>
            <person name="Mauceli E."/>
            <person name="Searle S.M."/>
            <person name="Sharpe T."/>
            <person name="Baker M.L."/>
            <person name="Batzer M.A."/>
            <person name="Benos P.V."/>
            <person name="Belov K."/>
            <person name="Clamp M."/>
            <person name="Cook A."/>
            <person name="Cuff J."/>
            <person name="Das R."/>
            <person name="Davidow L."/>
            <person name="Deakin J.E."/>
            <person name="Fazzari M.J."/>
            <person name="Glass J.L."/>
            <person name="Grabherr M."/>
            <person name="Greally J.M."/>
            <person name="Gu W."/>
            <person name="Hore T.A."/>
            <person name="Huttley G.A."/>
            <person name="Kleber M."/>
            <person name="Jirtle R.L."/>
            <person name="Koina E."/>
            <person name="Lee J.T."/>
            <person name="Mahony S."/>
            <person name="Marra M.A."/>
            <person name="Miller R.D."/>
            <person name="Nicholls R.D."/>
            <person name="Oda M."/>
            <person name="Papenfuss A.T."/>
            <person name="Parra Z.E."/>
            <person name="Pollock D.D."/>
            <person name="Ray D.A."/>
            <person name="Schein J.E."/>
            <person name="Speed T.P."/>
            <person name="Thompson K."/>
            <person name="VandeBerg J.L."/>
            <person name="Wade C.M."/>
            <person name="Walker J.A."/>
            <person name="Waters P.D."/>
            <person name="Webber C."/>
            <person name="Weidman J.R."/>
            <person name="Xie X."/>
            <person name="Zody M.C."/>
            <person name="Baldwin J."/>
            <person name="Abdouelleil A."/>
            <person name="Abdulkadir J."/>
            <person name="Abebe A."/>
            <person name="Abera B."/>
            <person name="Abreu J."/>
            <person name="Acer S.C."/>
            <person name="Aftuck L."/>
            <person name="Alexander A."/>
            <person name="An P."/>
            <person name="Anderson E."/>
            <person name="Anderson S."/>
            <person name="Arachi H."/>
            <person name="Azer M."/>
            <person name="Bachantsang P."/>
            <person name="Barry A."/>
            <person name="Bayul T."/>
            <person name="Berlin A."/>
            <person name="Bessette D."/>
            <person name="Bloom T."/>
            <person name="Bloom T."/>
            <person name="Boguslavskiy L."/>
            <person name="Bonnet C."/>
            <person name="Boukhgalter B."/>
            <person name="Bourzgui I."/>
            <person name="Brown A."/>
            <person name="Cahill P."/>
            <person name="Channer S."/>
            <person name="Cheshatsang Y."/>
            <person name="Chuda L."/>
            <person name="Citroen M."/>
            <person name="Collymore A."/>
            <person name="Cooke P."/>
            <person name="Costello M."/>
            <person name="D'Aco K."/>
            <person name="Daza R."/>
            <person name="De Haan G."/>
            <person name="DeGray S."/>
            <person name="DeMaso C."/>
            <person name="Dhargay N."/>
            <person name="Dooley K."/>
            <person name="Dooley E."/>
            <person name="Doricent M."/>
            <person name="Dorje P."/>
            <person name="Dorjee K."/>
            <person name="Dupes A."/>
            <person name="Elong R."/>
            <person name="Falk J."/>
            <person name="Farina A."/>
            <person name="Faro S."/>
            <person name="Ferguson D."/>
            <person name="Fisher S."/>
            <person name="Foley C.D."/>
            <person name="Franke A."/>
            <person name="Friedrich D."/>
            <person name="Gadbois L."/>
            <person name="Gearin G."/>
            <person name="Gearin C.R."/>
            <person name="Giannoukos G."/>
            <person name="Goode T."/>
            <person name="Graham J."/>
            <person name="Grandbois E."/>
            <person name="Grewal S."/>
            <person name="Gyaltsen K."/>
            <person name="Hafez N."/>
            <person name="Hagos B."/>
            <person name="Hall J."/>
            <person name="Henson C."/>
            <person name="Hollinger A."/>
            <person name="Honan T."/>
            <person name="Huard M.D."/>
            <person name="Hughes L."/>
            <person name="Hurhula B."/>
            <person name="Husby M.E."/>
            <person name="Kamat A."/>
            <person name="Kanga B."/>
            <person name="Kashin S."/>
            <person name="Khazanovich D."/>
            <person name="Kisner P."/>
            <person name="Lance K."/>
            <person name="Lara M."/>
            <person name="Lee W."/>
            <person name="Lennon N."/>
            <person name="Letendre F."/>
            <person name="LeVine R."/>
            <person name="Lipovsky A."/>
            <person name="Liu X."/>
            <person name="Liu J."/>
            <person name="Liu S."/>
            <person name="Lokyitsang T."/>
            <person name="Lokyitsang Y."/>
            <person name="Lubonja R."/>
            <person name="Lui A."/>
            <person name="MacDonald P."/>
            <person name="Magnisalis V."/>
            <person name="Maru K."/>
            <person name="Matthews C."/>
            <person name="McCusker W."/>
            <person name="McDonough S."/>
            <person name="Mehta T."/>
            <person name="Meldrim J."/>
            <person name="Meneus L."/>
            <person name="Mihai O."/>
            <person name="Mihalev A."/>
            <person name="Mihova T."/>
            <person name="Mittelman R."/>
            <person name="Mlenga V."/>
            <person name="Montmayeur A."/>
            <person name="Mulrain L."/>
            <person name="Navidi A."/>
            <person name="Naylor J."/>
            <person name="Negash T."/>
            <person name="Nguyen T."/>
            <person name="Nguyen N."/>
            <person name="Nicol R."/>
            <person name="Norbu C."/>
            <person name="Norbu N."/>
            <person name="Novod N."/>
            <person name="O'Neill B."/>
            <person name="Osman S."/>
            <person name="Markiewicz E."/>
            <person name="Oyono O.L."/>
            <person name="Patti C."/>
            <person name="Phunkhang P."/>
            <person name="Pierre F."/>
            <person name="Priest M."/>
            <person name="Raghuraman S."/>
            <person name="Rege F."/>
            <person name="Reyes R."/>
            <person name="Rise C."/>
            <person name="Rogov P."/>
            <person name="Ross K."/>
            <person name="Ryan E."/>
            <person name="Settipalli S."/>
            <person name="Shea T."/>
            <person name="Sherpa N."/>
            <person name="Shi L."/>
            <person name="Shih D."/>
            <person name="Sparrow T."/>
            <person name="Spaulding J."/>
            <person name="Stalker J."/>
            <person name="Stange-Thomann N."/>
            <person name="Stavropoulos S."/>
            <person name="Stone C."/>
            <person name="Strader C."/>
            <person name="Tesfaye S."/>
            <person name="Thomson T."/>
            <person name="Thoulutsang Y."/>
            <person name="Thoulutsang D."/>
            <person name="Topham K."/>
            <person name="Topping I."/>
            <person name="Tsamla T."/>
            <person name="Vassiliev H."/>
            <person name="Vo A."/>
            <person name="Wangchuk T."/>
            <person name="Wangdi T."/>
            <person name="Weiand M."/>
            <person name="Wilkinson J."/>
            <person name="Wilson A."/>
            <person name="Yadav S."/>
            <person name="Young G."/>
            <person name="Yu Q."/>
            <person name="Zembek L."/>
            <person name="Zhong D."/>
            <person name="Zimmer A."/>
            <person name="Zwirko Z."/>
            <person name="Jaffe D.B."/>
            <person name="Alvarez P."/>
            <person name="Brockman W."/>
            <person name="Butler J."/>
            <person name="Chin C."/>
            <person name="Gnerre S."/>
            <person name="MacCallum I."/>
            <person name="Graves J.A."/>
            <person name="Ponting C.P."/>
            <person name="Breen M."/>
            <person name="Samollow P.B."/>
            <person name="Lander E.S."/>
            <person name="Lindblad-Toh K."/>
        </authorList>
    </citation>
    <scope>NUCLEOTIDE SEQUENCE [LARGE SCALE GENOMIC DNA]</scope>
</reference>
<dbReference type="GO" id="GO:0050769">
    <property type="term" value="P:positive regulation of neurogenesis"/>
    <property type="evidence" value="ECO:0007669"/>
    <property type="project" value="Ensembl"/>
</dbReference>
<gene>
    <name evidence="10" type="primary">JADE2</name>
</gene>
<dbReference type="GO" id="GO:0000123">
    <property type="term" value="C:histone acetyltransferase complex"/>
    <property type="evidence" value="ECO:0000318"/>
    <property type="project" value="GO_Central"/>
</dbReference>
<dbReference type="FunCoup" id="A0A5F8G824">
    <property type="interactions" value="400"/>
</dbReference>
<dbReference type="FunFam" id="3.30.40.10:FF:000030">
    <property type="entry name" value="Protein Jade-1 isoform 1"/>
    <property type="match status" value="1"/>
</dbReference>
<evidence type="ECO:0000256" key="1">
    <source>
        <dbReference type="ARBA" id="ARBA00022723"/>
    </source>
</evidence>
<evidence type="ECO:0000256" key="2">
    <source>
        <dbReference type="ARBA" id="ARBA00022737"/>
    </source>
</evidence>
<dbReference type="Proteomes" id="UP000002280">
    <property type="component" value="Chromosome 1"/>
</dbReference>
<accession>A0A5F8G824</accession>
<dbReference type="GO" id="GO:0000209">
    <property type="term" value="P:protein polyubiquitination"/>
    <property type="evidence" value="ECO:0007669"/>
    <property type="project" value="Ensembl"/>
</dbReference>
<dbReference type="InterPro" id="IPR013083">
    <property type="entry name" value="Znf_RING/FYVE/PHD"/>
</dbReference>
<keyword evidence="4" id="KW-0862">Zinc</keyword>
<dbReference type="PROSITE" id="PS51805">
    <property type="entry name" value="EPHD"/>
    <property type="match status" value="1"/>
</dbReference>
<feature type="compositionally biased region" description="Basic and acidic residues" evidence="7">
    <location>
        <begin position="809"/>
        <end position="821"/>
    </location>
</feature>
<dbReference type="Ensembl" id="ENSMODT00000075800.1">
    <property type="protein sequence ID" value="ENSMODP00000043628.1"/>
    <property type="gene ID" value="ENSMODG00000014214.4"/>
</dbReference>
<feature type="domain" description="PHD-type" evidence="8">
    <location>
        <begin position="204"/>
        <end position="254"/>
    </location>
</feature>
<feature type="compositionally biased region" description="Polar residues" evidence="7">
    <location>
        <begin position="36"/>
        <end position="45"/>
    </location>
</feature>
<evidence type="ECO:0000313" key="11">
    <source>
        <dbReference type="Proteomes" id="UP000002280"/>
    </source>
</evidence>
<evidence type="ECO:0000256" key="7">
    <source>
        <dbReference type="SAM" id="MobiDB-lite"/>
    </source>
</evidence>